<evidence type="ECO:0000256" key="6">
    <source>
        <dbReference type="ARBA" id="ARBA00023315"/>
    </source>
</evidence>
<evidence type="ECO:0000256" key="4">
    <source>
        <dbReference type="ARBA" id="ARBA00022605"/>
    </source>
</evidence>
<dbReference type="InterPro" id="IPR018357">
    <property type="entry name" value="Hexapep_transf_CS"/>
</dbReference>
<dbReference type="Gene3D" id="2.160.10.10">
    <property type="entry name" value="Hexapeptide repeat proteins"/>
    <property type="match status" value="1"/>
</dbReference>
<feature type="domain" description="Serine acetyltransferase N-terminal" evidence="8">
    <location>
        <begin position="27"/>
        <end position="130"/>
    </location>
</feature>
<evidence type="ECO:0000256" key="7">
    <source>
        <dbReference type="SAM" id="MobiDB-lite"/>
    </source>
</evidence>
<dbReference type="EC" id="2.3.1.30" evidence="3"/>
<dbReference type="EMBL" id="LR721784">
    <property type="protein sequence ID" value="VVW45794.1"/>
    <property type="molecule type" value="Genomic_DNA"/>
</dbReference>
<dbReference type="GO" id="GO:0009001">
    <property type="term" value="F:serine O-acetyltransferase activity"/>
    <property type="evidence" value="ECO:0007669"/>
    <property type="project" value="UniProtKB-EC"/>
</dbReference>
<dbReference type="InterPro" id="IPR010493">
    <property type="entry name" value="Ser_AcTrfase_N"/>
</dbReference>
<dbReference type="NCBIfam" id="NF041874">
    <property type="entry name" value="EPS_EpsC"/>
    <property type="match status" value="1"/>
</dbReference>
<evidence type="ECO:0000259" key="8">
    <source>
        <dbReference type="SMART" id="SM00971"/>
    </source>
</evidence>
<keyword evidence="4" id="KW-0028">Amino-acid biosynthesis</keyword>
<dbReference type="SMART" id="SM00971">
    <property type="entry name" value="SATase_N"/>
    <property type="match status" value="1"/>
</dbReference>
<comment type="pathway">
    <text evidence="1">Amino-acid biosynthesis; L-cysteine biosynthesis; L-cysteine from L-serine: step 1/2.</text>
</comment>
<dbReference type="PROSITE" id="PS00101">
    <property type="entry name" value="HEXAPEP_TRANSFERASES"/>
    <property type="match status" value="1"/>
</dbReference>
<accession>A0A5K1E5E1</accession>
<dbReference type="Pfam" id="PF00132">
    <property type="entry name" value="Hexapep"/>
    <property type="match status" value="1"/>
</dbReference>
<dbReference type="InterPro" id="IPR053376">
    <property type="entry name" value="Serine_acetyltransferase"/>
</dbReference>
<dbReference type="CDD" id="cd03354">
    <property type="entry name" value="LbH_SAT"/>
    <property type="match status" value="1"/>
</dbReference>
<dbReference type="InterPro" id="IPR045304">
    <property type="entry name" value="LbH_SAT"/>
</dbReference>
<dbReference type="Gene3D" id="1.10.3130.10">
    <property type="entry name" value="serine acetyltransferase, domain 1"/>
    <property type="match status" value="1"/>
</dbReference>
<comment type="similarity">
    <text evidence="2">Belongs to the transferase hexapeptide repeat family.</text>
</comment>
<feature type="region of interest" description="Disordered" evidence="7">
    <location>
        <begin position="262"/>
        <end position="281"/>
    </location>
</feature>
<dbReference type="GO" id="GO:0006535">
    <property type="term" value="P:cysteine biosynthetic process from serine"/>
    <property type="evidence" value="ECO:0007669"/>
    <property type="project" value="InterPro"/>
</dbReference>
<name>A0A5K1E5E1_9MAGN</name>
<dbReference type="Gramene" id="NC6G0252620.1">
    <property type="protein sequence ID" value="NC6G0252620.1:cds"/>
    <property type="gene ID" value="NC6G0252620"/>
</dbReference>
<evidence type="ECO:0000256" key="5">
    <source>
        <dbReference type="ARBA" id="ARBA00022679"/>
    </source>
</evidence>
<evidence type="ECO:0000313" key="9">
    <source>
        <dbReference type="EMBL" id="VVW45794.1"/>
    </source>
</evidence>
<evidence type="ECO:0000256" key="2">
    <source>
        <dbReference type="ARBA" id="ARBA00007274"/>
    </source>
</evidence>
<sequence>MSNRLSNNRLPSAEADDAVNRSEETWLWEQVKQETKQDAQAEPAVASFLFSTVLSHPSLMHCLAFHLGNKLSSSTLLPTLLYNLFFESFTNADVRRAVVADLKAVRLRDPSCRSYSHCLLYYKGFLALQAHRVTRRLWLQDRPSLALSLQSRISDVFAVDIHPGACIGSGVLLDHATGIVIGETTVIGNNVSLLHHVTLGGTGKQAGDRHPKVGDGVLIGAAATLVGNVKIGEGAKIGPGSVVLTDVPAWTTAIGNPARVVGGKGNPVAHSDAPGESMDHTSFVVQWSESRDQVI</sequence>
<dbReference type="InterPro" id="IPR011004">
    <property type="entry name" value="Trimer_LpxA-like_sf"/>
</dbReference>
<gene>
    <name evidence="9" type="ORF">NYM_LOCUS21807</name>
</gene>
<dbReference type="SUPFAM" id="SSF51161">
    <property type="entry name" value="Trimeric LpxA-like enzymes"/>
    <property type="match status" value="1"/>
</dbReference>
<proteinExistence type="inferred from homology"/>
<protein>
    <recommendedName>
        <fullName evidence="3">serine O-acetyltransferase</fullName>
        <ecNumber evidence="3">2.3.1.30</ecNumber>
    </recommendedName>
</protein>
<dbReference type="InterPro" id="IPR001451">
    <property type="entry name" value="Hexapep"/>
</dbReference>
<dbReference type="GO" id="GO:0005737">
    <property type="term" value="C:cytoplasm"/>
    <property type="evidence" value="ECO:0007669"/>
    <property type="project" value="InterPro"/>
</dbReference>
<dbReference type="PANTHER" id="PTHR42811">
    <property type="entry name" value="SERINE ACETYLTRANSFERASE"/>
    <property type="match status" value="1"/>
</dbReference>
<dbReference type="Pfam" id="PF06426">
    <property type="entry name" value="SATase_N"/>
    <property type="match status" value="1"/>
</dbReference>
<dbReference type="AlphaFoldDB" id="A0A5K1E5E1"/>
<keyword evidence="6" id="KW-0012">Acyltransferase</keyword>
<keyword evidence="5" id="KW-0808">Transferase</keyword>
<evidence type="ECO:0000256" key="1">
    <source>
        <dbReference type="ARBA" id="ARBA00004876"/>
    </source>
</evidence>
<dbReference type="UniPathway" id="UPA00136">
    <property type="reaction ID" value="UER00199"/>
</dbReference>
<dbReference type="FunFam" id="2.160.10.10:FF:000002">
    <property type="entry name" value="Serine acetyltransferase"/>
    <property type="match status" value="1"/>
</dbReference>
<organism evidence="9">
    <name type="scientific">Nymphaea colorata</name>
    <name type="common">pocket water lily</name>
    <dbReference type="NCBI Taxonomy" id="210225"/>
    <lineage>
        <taxon>Eukaryota</taxon>
        <taxon>Viridiplantae</taxon>
        <taxon>Streptophyta</taxon>
        <taxon>Embryophyta</taxon>
        <taxon>Tracheophyta</taxon>
        <taxon>Spermatophyta</taxon>
        <taxon>Magnoliopsida</taxon>
        <taxon>Nymphaeales</taxon>
        <taxon>Nymphaeaceae</taxon>
        <taxon>Nymphaea</taxon>
    </lineage>
</organism>
<reference evidence="9" key="1">
    <citation type="submission" date="2019-09" db="EMBL/GenBank/DDBJ databases">
        <authorList>
            <person name="Zhang L."/>
        </authorList>
    </citation>
    <scope>NUCLEOTIDE SEQUENCE</scope>
</reference>
<dbReference type="InterPro" id="IPR042122">
    <property type="entry name" value="Ser_AcTrfase_N_sf"/>
</dbReference>
<evidence type="ECO:0000256" key="3">
    <source>
        <dbReference type="ARBA" id="ARBA00013266"/>
    </source>
</evidence>